<keyword evidence="1" id="KW-0812">Transmembrane</keyword>
<sequence length="146" mass="16439">MNEFLANKLIWIPFTASLIAQILKMFYYWRKNHKINLRHLTEAGGMPSSHSALVSSLATVIGIKEGLNSSLFAVTIIFAFIVMYDAAGVRQAAGKQAKVLNKIINELSHKYYFREEHLRELIGHTPVEVIAGCFLGILVSLILMKY</sequence>
<gene>
    <name evidence="2" type="ORF">TDSAC_0860</name>
</gene>
<dbReference type="PANTHER" id="PTHR31446:SF29">
    <property type="entry name" value="ACID PHOSPHATASE_VANADIUM-DEPENDENT HALOPEROXIDASE-RELATED PROTEIN"/>
    <property type="match status" value="1"/>
</dbReference>
<evidence type="ECO:0000313" key="2">
    <source>
        <dbReference type="EMBL" id="AWB10217.1"/>
    </source>
</evidence>
<evidence type="ECO:0000313" key="3">
    <source>
        <dbReference type="Proteomes" id="UP000244792"/>
    </source>
</evidence>
<name>A0A2R4W087_THEAF</name>
<feature type="transmembrane region" description="Helical" evidence="1">
    <location>
        <begin position="12"/>
        <end position="29"/>
    </location>
</feature>
<feature type="transmembrane region" description="Helical" evidence="1">
    <location>
        <begin position="121"/>
        <end position="144"/>
    </location>
</feature>
<keyword evidence="1" id="KW-0472">Membrane</keyword>
<organism evidence="2 3">
    <name type="scientific">Thermodesulfobium acidiphilum</name>
    <dbReference type="NCBI Taxonomy" id="1794699"/>
    <lineage>
        <taxon>Bacteria</taxon>
        <taxon>Pseudomonadati</taxon>
        <taxon>Thermodesulfobiota</taxon>
        <taxon>Thermodesulfobiia</taxon>
        <taxon>Thermodesulfobiales</taxon>
        <taxon>Thermodesulfobiaceae</taxon>
        <taxon>Thermodesulfobium</taxon>
    </lineage>
</organism>
<dbReference type="AlphaFoldDB" id="A0A2R4W087"/>
<proteinExistence type="predicted"/>
<dbReference type="Pfam" id="PF02681">
    <property type="entry name" value="DUF212"/>
    <property type="match status" value="1"/>
</dbReference>
<dbReference type="EMBL" id="CP020921">
    <property type="protein sequence ID" value="AWB10217.1"/>
    <property type="molecule type" value="Genomic_DNA"/>
</dbReference>
<dbReference type="Proteomes" id="UP000244792">
    <property type="component" value="Chromosome"/>
</dbReference>
<dbReference type="InterPro" id="IPR003832">
    <property type="entry name" value="DUF212"/>
</dbReference>
<dbReference type="KEGG" id="taci:TDSAC_0860"/>
<feature type="transmembrane region" description="Helical" evidence="1">
    <location>
        <begin position="66"/>
        <end position="84"/>
    </location>
</feature>
<keyword evidence="3" id="KW-1185">Reference proteome</keyword>
<dbReference type="RefSeq" id="WP_108309035.1">
    <property type="nucleotide sequence ID" value="NZ_CP020921.1"/>
</dbReference>
<dbReference type="PANTHER" id="PTHR31446">
    <property type="entry name" value="ACID PHOSPHATASE/VANADIUM-DEPENDENT HALOPEROXIDASE-RELATED PROTEIN"/>
    <property type="match status" value="1"/>
</dbReference>
<evidence type="ECO:0008006" key="4">
    <source>
        <dbReference type="Google" id="ProtNLM"/>
    </source>
</evidence>
<protein>
    <recommendedName>
        <fullName evidence="4">Divergent PAP2 family protein</fullName>
    </recommendedName>
</protein>
<reference evidence="2 3" key="1">
    <citation type="submission" date="2017-04" db="EMBL/GenBank/DDBJ databases">
        <title>Genomic insights into metabolism of Thermodesulfobium acidiphilum.</title>
        <authorList>
            <person name="Toshchakov S.V."/>
            <person name="Frolov E.N."/>
            <person name="Kublanov I.V."/>
            <person name="Samarov N.I."/>
            <person name="Novikov A."/>
            <person name="Lebedinsky A.V."/>
            <person name="Bonch-Osmolovskaya E.A."/>
            <person name="Chernyh N.A."/>
        </authorList>
    </citation>
    <scope>NUCLEOTIDE SEQUENCE [LARGE SCALE GENOMIC DNA]</scope>
    <source>
        <strain evidence="2 3">3127-1</strain>
    </source>
</reference>
<accession>A0A2R4W087</accession>
<keyword evidence="1" id="KW-1133">Transmembrane helix</keyword>
<evidence type="ECO:0000256" key="1">
    <source>
        <dbReference type="SAM" id="Phobius"/>
    </source>
</evidence>
<dbReference type="OrthoDB" id="9792681at2"/>